<organism evidence="1 2">
    <name type="scientific">Phaeovulum vinaykumarii</name>
    <dbReference type="NCBI Taxonomy" id="407234"/>
    <lineage>
        <taxon>Bacteria</taxon>
        <taxon>Pseudomonadati</taxon>
        <taxon>Pseudomonadota</taxon>
        <taxon>Alphaproteobacteria</taxon>
        <taxon>Rhodobacterales</taxon>
        <taxon>Paracoccaceae</taxon>
        <taxon>Phaeovulum</taxon>
    </lineage>
</organism>
<reference evidence="2" key="1">
    <citation type="submission" date="2017-01" db="EMBL/GenBank/DDBJ databases">
        <authorList>
            <person name="Varghese N."/>
            <person name="Submissions S."/>
        </authorList>
    </citation>
    <scope>NUCLEOTIDE SEQUENCE [LARGE SCALE GENOMIC DNA]</scope>
    <source>
        <strain evidence="2">DSM 18714</strain>
    </source>
</reference>
<evidence type="ECO:0000313" key="2">
    <source>
        <dbReference type="Proteomes" id="UP000186098"/>
    </source>
</evidence>
<proteinExistence type="predicted"/>
<dbReference type="STRING" id="407234.SAMN05421795_102706"/>
<dbReference type="Proteomes" id="UP000186098">
    <property type="component" value="Unassembled WGS sequence"/>
</dbReference>
<dbReference type="EMBL" id="FTOM01000002">
    <property type="protein sequence ID" value="SIS70315.1"/>
    <property type="molecule type" value="Genomic_DNA"/>
</dbReference>
<evidence type="ECO:0000313" key="1">
    <source>
        <dbReference type="EMBL" id="SIS70315.1"/>
    </source>
</evidence>
<keyword evidence="2" id="KW-1185">Reference proteome</keyword>
<dbReference type="RefSeq" id="WP_159440053.1">
    <property type="nucleotide sequence ID" value="NZ_FTOM01000002.1"/>
</dbReference>
<sequence length="55" mass="6287">MTKDQLKDAFDLWMEDPDIPLPLEPLDRELAEEALLRAFTAGWEAKARCPSSKLN</sequence>
<protein>
    <submittedName>
        <fullName evidence="1">Uncharacterized protein</fullName>
    </submittedName>
</protein>
<accession>A0A1N7L901</accession>
<name>A0A1N7L901_9RHOB</name>
<gene>
    <name evidence="1" type="ORF">SAMN05421795_102706</name>
</gene>
<dbReference type="AlphaFoldDB" id="A0A1N7L901"/>